<protein>
    <recommendedName>
        <fullName evidence="7">CRAL-TRIO domain-containing protein</fullName>
    </recommendedName>
</protein>
<dbReference type="InterPro" id="IPR011074">
    <property type="entry name" value="CRAL/TRIO_N_dom"/>
</dbReference>
<dbReference type="Pfam" id="PF00650">
    <property type="entry name" value="CRAL_TRIO"/>
    <property type="match status" value="1"/>
</dbReference>
<sequence>MGDTMMYGIPDKNPRPGLDEFSEEEKKKKAGGGGGSFKKKVSNKFRNSLTMTKKGRRNSRVMSVSIADEIDAEELRAVDAFRQALILDELLPNRHDDHHMMLRFLKARKFDIEKAKQMWSDMIQWRKEFGTDSIMEDFEFKEVDEVLQYYPQGYHGVDKDGRPVYIEKLGEVDANKLVQVTSLDRYVKYHVQEFEKVFTYKFPACSIAAKKHIDQSTTIIDVQGVGLKQFTKTARELISRIQKIDGDNYPETLNRMFIINGGAGFRLLWNTVKSFLDPKTAAKIHVLGNKYQSKLLEMVQNGEGKCHRRTLSGIEEKSIPEDKETIIKVSSNEAEDLKPYPVPEDLPIVNMMSKITPDEYEKSIQVFEKTIDANWKPSPGKVVLPEDGTIVPANGKHMMGGVMAVVMGVVSLIRMTKTMPRKLTEAAIYGSKTYYSDSLNDPAAVAAGTSGFTESSITTSDYKNMMLRMAEVEDKLNVLCSKPDGIPPEKEAMLINAISRAEVLEKELCATKMLLVEAMGKQQELLAYIEKKNKKKKRHFFGF</sequence>
<keyword evidence="3" id="KW-0653">Protein transport</keyword>
<proteinExistence type="inferred from homology"/>
<organism evidence="8 9">
    <name type="scientific">Linum tenue</name>
    <dbReference type="NCBI Taxonomy" id="586396"/>
    <lineage>
        <taxon>Eukaryota</taxon>
        <taxon>Viridiplantae</taxon>
        <taxon>Streptophyta</taxon>
        <taxon>Embryophyta</taxon>
        <taxon>Tracheophyta</taxon>
        <taxon>Spermatophyta</taxon>
        <taxon>Magnoliopsida</taxon>
        <taxon>eudicotyledons</taxon>
        <taxon>Gunneridae</taxon>
        <taxon>Pentapetalae</taxon>
        <taxon>rosids</taxon>
        <taxon>fabids</taxon>
        <taxon>Malpighiales</taxon>
        <taxon>Linaceae</taxon>
        <taxon>Linum</taxon>
    </lineage>
</organism>
<comment type="caution">
    <text evidence="8">The sequence shown here is derived from an EMBL/GenBank/DDBJ whole genome shotgun (WGS) entry which is preliminary data.</text>
</comment>
<evidence type="ECO:0000259" key="7">
    <source>
        <dbReference type="PROSITE" id="PS50191"/>
    </source>
</evidence>
<accession>A0AAV0GX08</accession>
<dbReference type="SUPFAM" id="SSF52087">
    <property type="entry name" value="CRAL/TRIO domain"/>
    <property type="match status" value="1"/>
</dbReference>
<dbReference type="GO" id="GO:0005886">
    <property type="term" value="C:plasma membrane"/>
    <property type="evidence" value="ECO:0007669"/>
    <property type="project" value="UniProtKB-SubCell"/>
</dbReference>
<dbReference type="InterPro" id="IPR001251">
    <property type="entry name" value="CRAL-TRIO_dom"/>
</dbReference>
<dbReference type="GO" id="GO:0000139">
    <property type="term" value="C:Golgi membrane"/>
    <property type="evidence" value="ECO:0007669"/>
    <property type="project" value="UniProtKB-SubCell"/>
</dbReference>
<dbReference type="PANTHER" id="PTHR45657">
    <property type="entry name" value="CRAL-TRIO DOMAIN-CONTAINING PROTEIN YKL091C-RELATED"/>
    <property type="match status" value="1"/>
</dbReference>
<dbReference type="Pfam" id="PF03765">
    <property type="entry name" value="CRAL_TRIO_N"/>
    <property type="match status" value="1"/>
</dbReference>
<dbReference type="PANTHER" id="PTHR45657:SF1">
    <property type="entry name" value="CRAL-TRIO DOMAIN-CONTAINING PROTEIN YKL091C-RELATED"/>
    <property type="match status" value="1"/>
</dbReference>
<dbReference type="CDD" id="cd00170">
    <property type="entry name" value="SEC14"/>
    <property type="match status" value="1"/>
</dbReference>
<dbReference type="PROSITE" id="PS50191">
    <property type="entry name" value="CRAL_TRIO"/>
    <property type="match status" value="1"/>
</dbReference>
<evidence type="ECO:0000256" key="2">
    <source>
        <dbReference type="ARBA" id="ARBA00004395"/>
    </source>
</evidence>
<dbReference type="PRINTS" id="PR00180">
    <property type="entry name" value="CRETINALDHBP"/>
</dbReference>
<dbReference type="Gene3D" id="3.40.525.10">
    <property type="entry name" value="CRAL-TRIO lipid binding domain"/>
    <property type="match status" value="1"/>
</dbReference>
<dbReference type="InterPro" id="IPR051026">
    <property type="entry name" value="PI/PC_transfer"/>
</dbReference>
<dbReference type="InterPro" id="IPR036865">
    <property type="entry name" value="CRAL-TRIO_dom_sf"/>
</dbReference>
<dbReference type="AlphaFoldDB" id="A0AAV0GX08"/>
<comment type="similarity">
    <text evidence="5">Belongs to the SFH family.</text>
</comment>
<dbReference type="InterPro" id="IPR036273">
    <property type="entry name" value="CRAL/TRIO_N_dom_sf"/>
</dbReference>
<evidence type="ECO:0000256" key="4">
    <source>
        <dbReference type="ARBA" id="ARBA00023034"/>
    </source>
</evidence>
<keyword evidence="9" id="KW-1185">Reference proteome</keyword>
<evidence type="ECO:0000313" key="9">
    <source>
        <dbReference type="Proteomes" id="UP001154282"/>
    </source>
</evidence>
<evidence type="ECO:0000256" key="3">
    <source>
        <dbReference type="ARBA" id="ARBA00022927"/>
    </source>
</evidence>
<reference evidence="8" key="1">
    <citation type="submission" date="2022-08" db="EMBL/GenBank/DDBJ databases">
        <authorList>
            <person name="Gutierrez-Valencia J."/>
        </authorList>
    </citation>
    <scope>NUCLEOTIDE SEQUENCE</scope>
</reference>
<dbReference type="SUPFAM" id="SSF46938">
    <property type="entry name" value="CRAL/TRIO N-terminal domain"/>
    <property type="match status" value="1"/>
</dbReference>
<feature type="domain" description="CRAL-TRIO" evidence="7">
    <location>
        <begin position="142"/>
        <end position="319"/>
    </location>
</feature>
<name>A0AAV0GX08_9ROSI</name>
<keyword evidence="4" id="KW-0333">Golgi apparatus</keyword>
<gene>
    <name evidence="8" type="ORF">LITE_LOCUS1484</name>
</gene>
<dbReference type="EMBL" id="CAMGYJ010000002">
    <property type="protein sequence ID" value="CAI0377519.1"/>
    <property type="molecule type" value="Genomic_DNA"/>
</dbReference>
<comment type="subcellular location">
    <subcellularLocation>
        <location evidence="1">Cell membrane</location>
        <topology evidence="1">Peripheral membrane protein</topology>
    </subcellularLocation>
    <subcellularLocation>
        <location evidence="2">Golgi apparatus membrane</location>
        <topology evidence="2">Peripheral membrane protein</topology>
    </subcellularLocation>
</comment>
<evidence type="ECO:0000256" key="5">
    <source>
        <dbReference type="ARBA" id="ARBA00038020"/>
    </source>
</evidence>
<feature type="region of interest" description="Disordered" evidence="6">
    <location>
        <begin position="1"/>
        <end position="39"/>
    </location>
</feature>
<evidence type="ECO:0000256" key="1">
    <source>
        <dbReference type="ARBA" id="ARBA00004202"/>
    </source>
</evidence>
<dbReference type="Proteomes" id="UP001154282">
    <property type="component" value="Unassembled WGS sequence"/>
</dbReference>
<evidence type="ECO:0000313" key="8">
    <source>
        <dbReference type="EMBL" id="CAI0377519.1"/>
    </source>
</evidence>
<dbReference type="GO" id="GO:0015031">
    <property type="term" value="P:protein transport"/>
    <property type="evidence" value="ECO:0007669"/>
    <property type="project" value="UniProtKB-KW"/>
</dbReference>
<dbReference type="SMART" id="SM00516">
    <property type="entry name" value="SEC14"/>
    <property type="match status" value="1"/>
</dbReference>
<evidence type="ECO:0000256" key="6">
    <source>
        <dbReference type="SAM" id="MobiDB-lite"/>
    </source>
</evidence>
<dbReference type="SMART" id="SM01100">
    <property type="entry name" value="CRAL_TRIO_N"/>
    <property type="match status" value="1"/>
</dbReference>
<keyword evidence="3" id="KW-0813">Transport</keyword>
<dbReference type="Gene3D" id="1.10.8.20">
    <property type="entry name" value="N-terminal domain of phosphatidylinositol transfer protein sec14p"/>
    <property type="match status" value="1"/>
</dbReference>